<dbReference type="EMBL" id="CBSW010000242">
    <property type="protein sequence ID" value="CDG98587.1"/>
    <property type="molecule type" value="Genomic_DNA"/>
</dbReference>
<sequence length="125" mass="13782">MSIKKFLHFSYGSVAVNDVFASGWDYEQTKVNFYQVVALAGKKTVVLREVSANVIGYPAASVADSECTTVALLKEEKRPVLDNFLGEELTRQIIEDSGSPAIRIDNSETAHKIALDKTYSFSSWG</sequence>
<reference evidence="1" key="1">
    <citation type="submission" date="2013-07" db="EMBL/GenBank/DDBJ databases">
        <title>Sub-species coevolution in mutualistic symbiosis.</title>
        <authorList>
            <person name="Murfin K."/>
            <person name="Klassen J."/>
            <person name="Lee M."/>
            <person name="Forst S."/>
            <person name="Stock P."/>
            <person name="Goodrich-Blair H."/>
        </authorList>
    </citation>
    <scope>NUCLEOTIDE SEQUENCE [LARGE SCALE GENOMIC DNA]</scope>
    <source>
        <strain evidence="1">Puntauvense</strain>
    </source>
</reference>
<accession>A0A077NJT1</accession>
<gene>
    <name evidence="1" type="ORF">XBP1_390005</name>
</gene>
<evidence type="ECO:0000313" key="2">
    <source>
        <dbReference type="Proteomes" id="UP000028511"/>
    </source>
</evidence>
<proteinExistence type="predicted"/>
<protein>
    <submittedName>
        <fullName evidence="1">Uncharacterized protein</fullName>
    </submittedName>
</protein>
<dbReference type="HOGENOM" id="CLU_117685_1_0_6"/>
<comment type="caution">
    <text evidence="1">The sequence shown here is derived from an EMBL/GenBank/DDBJ whole genome shotgun (WGS) entry which is preliminary data.</text>
</comment>
<dbReference type="RefSeq" id="WP_038213084.1">
    <property type="nucleotide sequence ID" value="NZ_CAWLWN010000037.1"/>
</dbReference>
<name>A0A077NJT1_XENBV</name>
<dbReference type="Proteomes" id="UP000028511">
    <property type="component" value="Unassembled WGS sequence"/>
</dbReference>
<evidence type="ECO:0000313" key="1">
    <source>
        <dbReference type="EMBL" id="CDG98587.1"/>
    </source>
</evidence>
<organism evidence="1 2">
    <name type="scientific">Xenorhabdus bovienii str. puntauvense</name>
    <dbReference type="NCBI Taxonomy" id="1398201"/>
    <lineage>
        <taxon>Bacteria</taxon>
        <taxon>Pseudomonadati</taxon>
        <taxon>Pseudomonadota</taxon>
        <taxon>Gammaproteobacteria</taxon>
        <taxon>Enterobacterales</taxon>
        <taxon>Morganellaceae</taxon>
        <taxon>Xenorhabdus</taxon>
    </lineage>
</organism>
<dbReference type="AlphaFoldDB" id="A0A077NJT1"/>